<feature type="transmembrane region" description="Helical" evidence="1">
    <location>
        <begin position="75"/>
        <end position="97"/>
    </location>
</feature>
<dbReference type="PROSITE" id="PS51257">
    <property type="entry name" value="PROKAR_LIPOPROTEIN"/>
    <property type="match status" value="1"/>
</dbReference>
<feature type="signal peptide" evidence="2">
    <location>
        <begin position="1"/>
        <end position="21"/>
    </location>
</feature>
<keyword evidence="4" id="KW-1185">Reference proteome</keyword>
<sequence length="175" mass="18722">MAKIPPHLLLIFLLTTAAVLGCGTLPVCQWQWRFSTNAAARAQVTQISPNSGSPEAFVKRLIIQGGRAAGLPDSVITIILGQLAINVLYTPLSCPVVSVSPMRMVGRAMMMMTTCIIFGNTVTTTCLGMGAPGTSNLILATWSREMWQKVVNKVLRMIITGLFGTHFSTAVATVT</sequence>
<comment type="caution">
    <text evidence="3">The sequence shown here is derived from an EMBL/GenBank/DDBJ whole genome shotgun (WGS) entry which is preliminary data.</text>
</comment>
<dbReference type="AlphaFoldDB" id="A0AAD5QTL6"/>
<feature type="transmembrane region" description="Helical" evidence="1">
    <location>
        <begin position="154"/>
        <end position="174"/>
    </location>
</feature>
<feature type="chain" id="PRO_5042214095" description="Amino acid transporter" evidence="2">
    <location>
        <begin position="22"/>
        <end position="175"/>
    </location>
</feature>
<protein>
    <recommendedName>
        <fullName evidence="5">Amino acid transporter</fullName>
    </recommendedName>
</protein>
<evidence type="ECO:0000313" key="3">
    <source>
        <dbReference type="EMBL" id="KAJ1364273.1"/>
    </source>
</evidence>
<reference evidence="3" key="1">
    <citation type="submission" date="2021-06" db="EMBL/GenBank/DDBJ databases">
        <title>Parelaphostrongylus tenuis whole genome reference sequence.</title>
        <authorList>
            <person name="Garwood T.J."/>
            <person name="Larsen P.A."/>
            <person name="Fountain-Jones N.M."/>
            <person name="Garbe J.R."/>
            <person name="Macchietto M.G."/>
            <person name="Kania S.A."/>
            <person name="Gerhold R.W."/>
            <person name="Richards J.E."/>
            <person name="Wolf T.M."/>
        </authorList>
    </citation>
    <scope>NUCLEOTIDE SEQUENCE</scope>
    <source>
        <strain evidence="3">MNPRO001-30</strain>
        <tissue evidence="3">Meninges</tissue>
    </source>
</reference>
<evidence type="ECO:0000256" key="2">
    <source>
        <dbReference type="SAM" id="SignalP"/>
    </source>
</evidence>
<keyword evidence="1" id="KW-0472">Membrane</keyword>
<keyword evidence="1" id="KW-0812">Transmembrane</keyword>
<organism evidence="3 4">
    <name type="scientific">Parelaphostrongylus tenuis</name>
    <name type="common">Meningeal worm</name>
    <dbReference type="NCBI Taxonomy" id="148309"/>
    <lineage>
        <taxon>Eukaryota</taxon>
        <taxon>Metazoa</taxon>
        <taxon>Ecdysozoa</taxon>
        <taxon>Nematoda</taxon>
        <taxon>Chromadorea</taxon>
        <taxon>Rhabditida</taxon>
        <taxon>Rhabditina</taxon>
        <taxon>Rhabditomorpha</taxon>
        <taxon>Strongyloidea</taxon>
        <taxon>Metastrongylidae</taxon>
        <taxon>Parelaphostrongylus</taxon>
    </lineage>
</organism>
<keyword evidence="2" id="KW-0732">Signal</keyword>
<name>A0AAD5QTL6_PARTN</name>
<accession>A0AAD5QTL6</accession>
<dbReference type="EMBL" id="JAHQIW010004911">
    <property type="protein sequence ID" value="KAJ1364273.1"/>
    <property type="molecule type" value="Genomic_DNA"/>
</dbReference>
<gene>
    <name evidence="3" type="ORF">KIN20_024331</name>
</gene>
<proteinExistence type="predicted"/>
<keyword evidence="1" id="KW-1133">Transmembrane helix</keyword>
<evidence type="ECO:0000256" key="1">
    <source>
        <dbReference type="SAM" id="Phobius"/>
    </source>
</evidence>
<evidence type="ECO:0008006" key="5">
    <source>
        <dbReference type="Google" id="ProtNLM"/>
    </source>
</evidence>
<evidence type="ECO:0000313" key="4">
    <source>
        <dbReference type="Proteomes" id="UP001196413"/>
    </source>
</evidence>
<dbReference type="Proteomes" id="UP001196413">
    <property type="component" value="Unassembled WGS sequence"/>
</dbReference>
<feature type="transmembrane region" description="Helical" evidence="1">
    <location>
        <begin position="109"/>
        <end position="134"/>
    </location>
</feature>